<evidence type="ECO:0000313" key="3">
    <source>
        <dbReference type="Proteomes" id="UP000594263"/>
    </source>
</evidence>
<dbReference type="EnsemblPlants" id="Kaladp0059s0197.1.v1.1">
    <property type="protein sequence ID" value="Kaladp0059s0197.1.v1.1"/>
    <property type="gene ID" value="Kaladp0059s0197.v1.1"/>
</dbReference>
<dbReference type="Pfam" id="PF07059">
    <property type="entry name" value="EDR2_C"/>
    <property type="match status" value="1"/>
</dbReference>
<keyword evidence="3" id="KW-1185">Reference proteome</keyword>
<dbReference type="EnsemblPlants" id="Kaladp0059s0197.3.v1.1">
    <property type="protein sequence ID" value="Kaladp0059s0197.3.v1.1"/>
    <property type="gene ID" value="Kaladp0059s0197.v1.1"/>
</dbReference>
<dbReference type="Gramene" id="Kaladp0059s0197.3.v1.1">
    <property type="protein sequence ID" value="Kaladp0059s0197.3.v1.1"/>
    <property type="gene ID" value="Kaladp0059s0197.v1.1"/>
</dbReference>
<feature type="domain" description="Protein ENHANCED DISEASE RESISTANCE 2 C-terminal" evidence="1">
    <location>
        <begin position="150"/>
        <end position="391"/>
    </location>
</feature>
<name>A0A7N0UBB4_KALFE</name>
<protein>
    <recommendedName>
        <fullName evidence="1">Protein ENHANCED DISEASE RESISTANCE 2 C-terminal domain-containing protein</fullName>
    </recommendedName>
</protein>
<organism evidence="2 3">
    <name type="scientific">Kalanchoe fedtschenkoi</name>
    <name type="common">Lavender scallops</name>
    <name type="synonym">South American air plant</name>
    <dbReference type="NCBI Taxonomy" id="63787"/>
    <lineage>
        <taxon>Eukaryota</taxon>
        <taxon>Viridiplantae</taxon>
        <taxon>Streptophyta</taxon>
        <taxon>Embryophyta</taxon>
        <taxon>Tracheophyta</taxon>
        <taxon>Spermatophyta</taxon>
        <taxon>Magnoliopsida</taxon>
        <taxon>eudicotyledons</taxon>
        <taxon>Gunneridae</taxon>
        <taxon>Pentapetalae</taxon>
        <taxon>Saxifragales</taxon>
        <taxon>Crassulaceae</taxon>
        <taxon>Kalanchoe</taxon>
    </lineage>
</organism>
<proteinExistence type="predicted"/>
<dbReference type="InterPro" id="IPR009769">
    <property type="entry name" value="EDR2_C"/>
</dbReference>
<evidence type="ECO:0000313" key="2">
    <source>
        <dbReference type="EnsemblPlants" id="Kaladp0059s0197.3.v1.1"/>
    </source>
</evidence>
<dbReference type="Proteomes" id="UP000594263">
    <property type="component" value="Unplaced"/>
</dbReference>
<dbReference type="AlphaFoldDB" id="A0A7N0UBB4"/>
<dbReference type="OMA" id="DVDVCEF"/>
<evidence type="ECO:0000259" key="1">
    <source>
        <dbReference type="Pfam" id="PF07059"/>
    </source>
</evidence>
<accession>A0A7N0UBB4</accession>
<sequence length="407" mass="45778">MGGCASKPRIKLRKYFCRNGGHRDIRSSRKADVPSKRMIDAGNRVADCSANDFDQVGFESSATDTSIKPEISDPRSHFGHLQLTQHTDHEVSAGRSKEEVWFDSVSLFESESDDDFISSRGDVSKRFSYRPRAGLLIPYSKVTKSSAGSWSVLSPSVFKLRGKNYFRDKQKFPAPDHSPYTPIGADIFASSKKVNHIAQHLELPPVQPHESVPSLLIINIQLPAYPASMLLGDSDGEGINLVLYFRAAENFSKETSTEFLDSIERLVSNDMQKVKGFARESLVPFRERLKILAGIANPEDLGLTPAERKFIHAYHDKPVLSRPQHRFFEGPNYLEIDLDIHRFSYLSRKGLEGFRDRLKLATLNLGLTIQAQKPEELPEKVLCCIQLNRIDLVNHGQIPTLIVTNSE</sequence>
<dbReference type="PANTHER" id="PTHR31558">
    <property type="entry name" value="CW14 PROTEIN"/>
    <property type="match status" value="1"/>
</dbReference>
<dbReference type="Gramene" id="Kaladp0059s0197.1.v1.1">
    <property type="protein sequence ID" value="Kaladp0059s0197.1.v1.1"/>
    <property type="gene ID" value="Kaladp0059s0197.v1.1"/>
</dbReference>
<dbReference type="PANTHER" id="PTHR31558:SF40">
    <property type="entry name" value="EXPRESSED PROTEIN"/>
    <property type="match status" value="1"/>
</dbReference>
<reference evidence="2" key="1">
    <citation type="submission" date="2021-01" db="UniProtKB">
        <authorList>
            <consortium name="EnsemblPlants"/>
        </authorList>
    </citation>
    <scope>IDENTIFICATION</scope>
</reference>